<keyword evidence="3" id="KW-1185">Reference proteome</keyword>
<keyword evidence="2" id="KW-0808">Transferase</keyword>
<dbReference type="OrthoDB" id="9791556at2"/>
<dbReference type="GO" id="GO:0030488">
    <property type="term" value="P:tRNA methylation"/>
    <property type="evidence" value="ECO:0007669"/>
    <property type="project" value="TreeGrafter"/>
</dbReference>
<keyword evidence="2" id="KW-0489">Methyltransferase</keyword>
<accession>A0A5R9GCS2</accession>
<gene>
    <name evidence="2" type="ORF">FE782_05860</name>
</gene>
<organism evidence="2 3">
    <name type="scientific">Paenibacillus antri</name>
    <dbReference type="NCBI Taxonomy" id="2582848"/>
    <lineage>
        <taxon>Bacteria</taxon>
        <taxon>Bacillati</taxon>
        <taxon>Bacillota</taxon>
        <taxon>Bacilli</taxon>
        <taxon>Bacillales</taxon>
        <taxon>Paenibacillaceae</taxon>
        <taxon>Paenibacillus</taxon>
    </lineage>
</organism>
<name>A0A5R9GCS2_9BACL</name>
<evidence type="ECO:0000259" key="1">
    <source>
        <dbReference type="Pfam" id="PF01170"/>
    </source>
</evidence>
<evidence type="ECO:0000313" key="3">
    <source>
        <dbReference type="Proteomes" id="UP000309676"/>
    </source>
</evidence>
<dbReference type="Gene3D" id="3.40.50.150">
    <property type="entry name" value="Vaccinia Virus protein VP39"/>
    <property type="match status" value="1"/>
</dbReference>
<dbReference type="InterPro" id="IPR000241">
    <property type="entry name" value="RlmKL-like_Mtase"/>
</dbReference>
<comment type="caution">
    <text evidence="2">The sequence shown here is derived from an EMBL/GenBank/DDBJ whole genome shotgun (WGS) entry which is preliminary data.</text>
</comment>
<proteinExistence type="predicted"/>
<dbReference type="RefSeq" id="WP_138193139.1">
    <property type="nucleotide sequence ID" value="NZ_VCIW01000003.1"/>
</dbReference>
<dbReference type="PANTHER" id="PTHR14911">
    <property type="entry name" value="THUMP DOMAIN-CONTAINING"/>
    <property type="match status" value="1"/>
</dbReference>
<dbReference type="SUPFAM" id="SSF53335">
    <property type="entry name" value="S-adenosyl-L-methionine-dependent methyltransferases"/>
    <property type="match status" value="1"/>
</dbReference>
<sequence>MYIYAFAVHEDERDVFEMERRALFGTVAAAGASAFAAARAVDPSRSPFLKSRIDARFEADTPEALAERIREAGTSAASFKTVYVKTGEDDASYADRRGIERVVGAAVRGTADMRTPAERFGVASLGGRWRFGPLLENDGSWMKHAEKPRNYSTALSARLARSVVNLAAPEPAGVRAIDPCCGIGTVLLEALSMGVDIVGSDVNPLAVIGARENLANFGYPDVVRVADARSLEGAYDVAVVDLPYNLCSVLPERELGELLAAVRRLAPRAVLLATTPIDAAVRRAGFDVRDRCEARKGSFRREIVAVEGGRRR</sequence>
<reference evidence="2 3" key="1">
    <citation type="submission" date="2019-05" db="EMBL/GenBank/DDBJ databases">
        <authorList>
            <person name="Narsing Rao M.P."/>
            <person name="Li W.J."/>
        </authorList>
    </citation>
    <scope>NUCLEOTIDE SEQUENCE [LARGE SCALE GENOMIC DNA]</scope>
    <source>
        <strain evidence="2 3">SYSU_K30003</strain>
    </source>
</reference>
<dbReference type="CDD" id="cd02440">
    <property type="entry name" value="AdoMet_MTases"/>
    <property type="match status" value="1"/>
</dbReference>
<feature type="domain" description="Ribosomal RNA large subunit methyltransferase K/L-like methyltransferase" evidence="1">
    <location>
        <begin position="147"/>
        <end position="245"/>
    </location>
</feature>
<dbReference type="GO" id="GO:0016423">
    <property type="term" value="F:tRNA (guanine) methyltransferase activity"/>
    <property type="evidence" value="ECO:0007669"/>
    <property type="project" value="TreeGrafter"/>
</dbReference>
<dbReference type="EMBL" id="VCIW01000003">
    <property type="protein sequence ID" value="TLS52899.1"/>
    <property type="molecule type" value="Genomic_DNA"/>
</dbReference>
<dbReference type="Pfam" id="PF01170">
    <property type="entry name" value="UPF0020"/>
    <property type="match status" value="1"/>
</dbReference>
<evidence type="ECO:0000313" key="2">
    <source>
        <dbReference type="EMBL" id="TLS52899.1"/>
    </source>
</evidence>
<protein>
    <submittedName>
        <fullName evidence="2">RNA methyltransferase</fullName>
    </submittedName>
</protein>
<dbReference type="InterPro" id="IPR029063">
    <property type="entry name" value="SAM-dependent_MTases_sf"/>
</dbReference>
<dbReference type="Proteomes" id="UP000309676">
    <property type="component" value="Unassembled WGS sequence"/>
</dbReference>
<dbReference type="PANTHER" id="PTHR14911:SF13">
    <property type="entry name" value="TRNA (GUANINE(6)-N2)-METHYLTRANSFERASE THUMP3"/>
    <property type="match status" value="1"/>
</dbReference>
<dbReference type="AlphaFoldDB" id="A0A5R9GCS2"/>